<proteinExistence type="predicted"/>
<evidence type="ECO:0000256" key="1">
    <source>
        <dbReference type="SAM" id="MobiDB-lite"/>
    </source>
</evidence>
<gene>
    <name evidence="2" type="ORF">TNCT_115351</name>
</gene>
<accession>A0A8X6FBC0</accession>
<protein>
    <submittedName>
        <fullName evidence="2">Uncharacterized protein</fullName>
    </submittedName>
</protein>
<comment type="caution">
    <text evidence="2">The sequence shown here is derived from an EMBL/GenBank/DDBJ whole genome shotgun (WGS) entry which is preliminary data.</text>
</comment>
<evidence type="ECO:0000313" key="3">
    <source>
        <dbReference type="Proteomes" id="UP000887116"/>
    </source>
</evidence>
<feature type="non-terminal residue" evidence="2">
    <location>
        <position position="169"/>
    </location>
</feature>
<keyword evidence="3" id="KW-1185">Reference proteome</keyword>
<evidence type="ECO:0000313" key="2">
    <source>
        <dbReference type="EMBL" id="GFQ75970.1"/>
    </source>
</evidence>
<dbReference type="Proteomes" id="UP000887116">
    <property type="component" value="Unassembled WGS sequence"/>
</dbReference>
<dbReference type="AlphaFoldDB" id="A0A8X6FBC0"/>
<reference evidence="2" key="1">
    <citation type="submission" date="2020-07" db="EMBL/GenBank/DDBJ databases">
        <title>Multicomponent nature underlies the extraordinary mechanical properties of spider dragline silk.</title>
        <authorList>
            <person name="Kono N."/>
            <person name="Nakamura H."/>
            <person name="Mori M."/>
            <person name="Yoshida Y."/>
            <person name="Ohtoshi R."/>
            <person name="Malay A.D."/>
            <person name="Moran D.A.P."/>
            <person name="Tomita M."/>
            <person name="Numata K."/>
            <person name="Arakawa K."/>
        </authorList>
    </citation>
    <scope>NUCLEOTIDE SEQUENCE</scope>
</reference>
<sequence length="169" mass="19274">MDFSPAVLLQDPRLTTDYEDPCEKHQDMEGLLTKAISYRTCFQQLLEHAQENPRPGNPPTYDTDRITQHQKDIATVDILIERIQGELASSYPCPNTDCYAHNKTPDLTHLEDGLFIWHHTDTTRTPSKTRSDTKKKTDKEGFTSPTKTKKLKLTDHPNVSTENPIPLSN</sequence>
<feature type="compositionally biased region" description="Polar residues" evidence="1">
    <location>
        <begin position="157"/>
        <end position="169"/>
    </location>
</feature>
<feature type="compositionally biased region" description="Basic and acidic residues" evidence="1">
    <location>
        <begin position="129"/>
        <end position="141"/>
    </location>
</feature>
<organism evidence="2 3">
    <name type="scientific">Trichonephila clavata</name>
    <name type="common">Joro spider</name>
    <name type="synonym">Nephila clavata</name>
    <dbReference type="NCBI Taxonomy" id="2740835"/>
    <lineage>
        <taxon>Eukaryota</taxon>
        <taxon>Metazoa</taxon>
        <taxon>Ecdysozoa</taxon>
        <taxon>Arthropoda</taxon>
        <taxon>Chelicerata</taxon>
        <taxon>Arachnida</taxon>
        <taxon>Araneae</taxon>
        <taxon>Araneomorphae</taxon>
        <taxon>Entelegynae</taxon>
        <taxon>Araneoidea</taxon>
        <taxon>Nephilidae</taxon>
        <taxon>Trichonephila</taxon>
    </lineage>
</organism>
<dbReference type="EMBL" id="BMAO01031565">
    <property type="protein sequence ID" value="GFQ75970.1"/>
    <property type="molecule type" value="Genomic_DNA"/>
</dbReference>
<feature type="region of interest" description="Disordered" evidence="1">
    <location>
        <begin position="122"/>
        <end position="169"/>
    </location>
</feature>
<name>A0A8X6FBC0_TRICU</name>